<name>A0A0N5BAL1_STREA</name>
<dbReference type="PANTHER" id="PTHR28583:SF4">
    <property type="entry name" value="N-ACYLETHANOLAMINE-HYDROLYZING ACID AMIDASE"/>
    <property type="match status" value="1"/>
</dbReference>
<reference evidence="3" key="1">
    <citation type="submission" date="2017-02" db="UniProtKB">
        <authorList>
            <consortium name="WormBaseParasite"/>
        </authorList>
    </citation>
    <scope>IDENTIFICATION</scope>
</reference>
<organism evidence="2 3">
    <name type="scientific">Strongyloides papillosus</name>
    <name type="common">Intestinal threadworm</name>
    <dbReference type="NCBI Taxonomy" id="174720"/>
    <lineage>
        <taxon>Eukaryota</taxon>
        <taxon>Metazoa</taxon>
        <taxon>Ecdysozoa</taxon>
        <taxon>Nematoda</taxon>
        <taxon>Chromadorea</taxon>
        <taxon>Rhabditida</taxon>
        <taxon>Tylenchina</taxon>
        <taxon>Panagrolaimomorpha</taxon>
        <taxon>Strongyloidoidea</taxon>
        <taxon>Strongyloididae</taxon>
        <taxon>Strongyloides</taxon>
    </lineage>
</organism>
<keyword evidence="1" id="KW-1133">Transmembrane helix</keyword>
<keyword evidence="1" id="KW-0472">Membrane</keyword>
<dbReference type="Proteomes" id="UP000046392">
    <property type="component" value="Unplaced"/>
</dbReference>
<sequence>MRYFHYLFIYYLIFNFSFIDALKVYNISLETKPRERWRIITNDYKDEIVYLMKNTSKLILPIIFPTSFFGLHYHFDDNVYFKLIELFILSKIPFHYREEMYGIASQLNRTAGEVLLLNIFYDLLASNDSNNLLPFESSSIIFQDNTTSLYHFTKFDYHFKNLIKNMTFIVNFNQNGNLLFTSHHYGGFIGVMSGVKAKKFTISLNSRAKGHQIDNMKYILHHQFNSISLTIRAILEYENSFEDAMLVVSETPYAAPASFTLTGTKCHQGIVVMSDRYKTLAIKYINESKYKFLLSNEEENSSKTSIILSEINYNMINSLENITSKDILDKIFESKLNLEKNSTNIFQTIMSSNISNLIYNYSKFIAEE</sequence>
<keyword evidence="2" id="KW-1185">Reference proteome</keyword>
<feature type="transmembrane region" description="Helical" evidence="1">
    <location>
        <begin position="6"/>
        <end position="26"/>
    </location>
</feature>
<dbReference type="AlphaFoldDB" id="A0A0N5BAL1"/>
<dbReference type="STRING" id="174720.A0A0N5BAL1"/>
<protein>
    <submittedName>
        <fullName evidence="3">NAAA-beta domain-containing protein</fullName>
    </submittedName>
</protein>
<dbReference type="WBParaSite" id="SPAL_0000307800.1">
    <property type="protein sequence ID" value="SPAL_0000307800.1"/>
    <property type="gene ID" value="SPAL_0000307800"/>
</dbReference>
<proteinExistence type="predicted"/>
<evidence type="ECO:0000313" key="2">
    <source>
        <dbReference type="Proteomes" id="UP000046392"/>
    </source>
</evidence>
<evidence type="ECO:0000313" key="3">
    <source>
        <dbReference type="WBParaSite" id="SPAL_0000307800.1"/>
    </source>
</evidence>
<dbReference type="PANTHER" id="PTHR28583">
    <property type="entry name" value="ACID AMIDASE"/>
    <property type="match status" value="1"/>
</dbReference>
<evidence type="ECO:0000256" key="1">
    <source>
        <dbReference type="SAM" id="Phobius"/>
    </source>
</evidence>
<dbReference type="GO" id="GO:0016810">
    <property type="term" value="F:hydrolase activity, acting on carbon-nitrogen (but not peptide) bonds"/>
    <property type="evidence" value="ECO:0007669"/>
    <property type="project" value="TreeGrafter"/>
</dbReference>
<accession>A0A0N5BAL1</accession>
<keyword evidence="1" id="KW-0812">Transmembrane</keyword>